<comment type="caution">
    <text evidence="15">The sequence shown here is derived from an EMBL/GenBank/DDBJ whole genome shotgun (WGS) entry which is preliminary data.</text>
</comment>
<dbReference type="PANTHER" id="PTHR46300">
    <property type="entry name" value="P450, PUTATIVE (EUROFUNG)-RELATED-RELATED"/>
    <property type="match status" value="1"/>
</dbReference>
<dbReference type="InterPro" id="IPR050364">
    <property type="entry name" value="Cytochrome_P450_fung"/>
</dbReference>
<dbReference type="PROSITE" id="PS00086">
    <property type="entry name" value="CYTOCHROME_P450"/>
    <property type="match status" value="1"/>
</dbReference>
<dbReference type="PANTHER" id="PTHR46300:SF7">
    <property type="entry name" value="P450, PUTATIVE (EUROFUNG)-RELATED"/>
    <property type="match status" value="1"/>
</dbReference>
<evidence type="ECO:0000256" key="11">
    <source>
        <dbReference type="ARBA" id="ARBA00023033"/>
    </source>
</evidence>
<protein>
    <submittedName>
        <fullName evidence="15">Cytochrome P450</fullName>
    </submittedName>
</protein>
<keyword evidence="6" id="KW-0812">Transmembrane</keyword>
<sequence>MPKGFAALSQEYGPFCYMRVINQDFVFVNDLDLAREIFENRGAIYSHRPRMVMMQEVIKRDTLLFMNYGSDFARIRKLVATFLNSREAAKYWPAQEVESLKFVLAVQQAPQDALQLTRWTSTSLIIRLLYGIEVRDKDDVLVCLAEDFARITFEATSVGGWLVNYIPILRHFPSWLPGAGFKRWAQHAQTRMDEFALVPYLTAKRNIAAGSIAPCWIVEKLLGASEPLTAQDEHDIRQTATSLYSGGSDTISATISSFILLMLHHPHIQKKAQAEIDSVTGGEWVPGVRDRAQFPYVHCVVQELVRFAPAVPLVAHSLHVDDNVAGYDIPSGAWVMANIWTYTHDATRYPSPEVFAPERFMGGAPQEDPLGFVFGFGRRSCPGALLARASVFLNVVHLLFAFDIVPAKDDAGMEVLPPLEWTDTFVAHPVPFVCDIRERSAGRIRLLEHALDSLQ</sequence>
<comment type="pathway">
    <text evidence="3">Secondary metabolite biosynthesis.</text>
</comment>
<evidence type="ECO:0000256" key="2">
    <source>
        <dbReference type="ARBA" id="ARBA00004167"/>
    </source>
</evidence>
<dbReference type="Proteomes" id="UP000703269">
    <property type="component" value="Unassembled WGS sequence"/>
</dbReference>
<feature type="binding site" description="axial binding residue" evidence="13">
    <location>
        <position position="381"/>
    </location>
    <ligand>
        <name>heme</name>
        <dbReference type="ChEBI" id="CHEBI:30413"/>
    </ligand>
    <ligandPart>
        <name>Fe</name>
        <dbReference type="ChEBI" id="CHEBI:18248"/>
    </ligandPart>
</feature>
<dbReference type="GO" id="GO:0016705">
    <property type="term" value="F:oxidoreductase activity, acting on paired donors, with incorporation or reduction of molecular oxygen"/>
    <property type="evidence" value="ECO:0007669"/>
    <property type="project" value="InterPro"/>
</dbReference>
<comment type="subcellular location">
    <subcellularLocation>
        <location evidence="2">Membrane</location>
        <topology evidence="2">Single-pass membrane protein</topology>
    </subcellularLocation>
</comment>
<proteinExistence type="inferred from homology"/>
<reference evidence="15 16" key="1">
    <citation type="submission" date="2021-08" db="EMBL/GenBank/DDBJ databases">
        <title>Draft Genome Sequence of Phanerochaete sordida strain YK-624.</title>
        <authorList>
            <person name="Mori T."/>
            <person name="Dohra H."/>
            <person name="Suzuki T."/>
            <person name="Kawagishi H."/>
            <person name="Hirai H."/>
        </authorList>
    </citation>
    <scope>NUCLEOTIDE SEQUENCE [LARGE SCALE GENOMIC DNA]</scope>
    <source>
        <strain evidence="15 16">YK-624</strain>
    </source>
</reference>
<dbReference type="GO" id="GO:0004497">
    <property type="term" value="F:monooxygenase activity"/>
    <property type="evidence" value="ECO:0007669"/>
    <property type="project" value="UniProtKB-KW"/>
</dbReference>
<dbReference type="GO" id="GO:0005506">
    <property type="term" value="F:iron ion binding"/>
    <property type="evidence" value="ECO:0007669"/>
    <property type="project" value="InterPro"/>
</dbReference>
<evidence type="ECO:0000256" key="8">
    <source>
        <dbReference type="ARBA" id="ARBA00022989"/>
    </source>
</evidence>
<evidence type="ECO:0000256" key="12">
    <source>
        <dbReference type="ARBA" id="ARBA00023136"/>
    </source>
</evidence>
<dbReference type="SUPFAM" id="SSF48264">
    <property type="entry name" value="Cytochrome P450"/>
    <property type="match status" value="1"/>
</dbReference>
<keyword evidence="9 14" id="KW-0560">Oxidoreductase</keyword>
<dbReference type="Gene3D" id="1.10.630.10">
    <property type="entry name" value="Cytochrome P450"/>
    <property type="match status" value="1"/>
</dbReference>
<gene>
    <name evidence="15" type="ORF">PsYK624_073700</name>
</gene>
<organism evidence="15 16">
    <name type="scientific">Phanerochaete sordida</name>
    <dbReference type="NCBI Taxonomy" id="48140"/>
    <lineage>
        <taxon>Eukaryota</taxon>
        <taxon>Fungi</taxon>
        <taxon>Dikarya</taxon>
        <taxon>Basidiomycota</taxon>
        <taxon>Agaricomycotina</taxon>
        <taxon>Agaricomycetes</taxon>
        <taxon>Polyporales</taxon>
        <taxon>Phanerochaetaceae</taxon>
        <taxon>Phanerochaete</taxon>
    </lineage>
</organism>
<comment type="cofactor">
    <cofactor evidence="1 13">
        <name>heme</name>
        <dbReference type="ChEBI" id="CHEBI:30413"/>
    </cofactor>
</comment>
<dbReference type="PRINTS" id="PR00463">
    <property type="entry name" value="EP450I"/>
</dbReference>
<evidence type="ECO:0000313" key="15">
    <source>
        <dbReference type="EMBL" id="GJE91221.1"/>
    </source>
</evidence>
<dbReference type="GO" id="GO:0016020">
    <property type="term" value="C:membrane"/>
    <property type="evidence" value="ECO:0007669"/>
    <property type="project" value="UniProtKB-SubCell"/>
</dbReference>
<keyword evidence="16" id="KW-1185">Reference proteome</keyword>
<keyword evidence="7 13" id="KW-0479">Metal-binding</keyword>
<keyword evidence="12" id="KW-0472">Membrane</keyword>
<keyword evidence="11 14" id="KW-0503">Monooxygenase</keyword>
<comment type="similarity">
    <text evidence="4 14">Belongs to the cytochrome P450 family.</text>
</comment>
<evidence type="ECO:0000256" key="7">
    <source>
        <dbReference type="ARBA" id="ARBA00022723"/>
    </source>
</evidence>
<dbReference type="InterPro" id="IPR036396">
    <property type="entry name" value="Cyt_P450_sf"/>
</dbReference>
<evidence type="ECO:0000256" key="13">
    <source>
        <dbReference type="PIRSR" id="PIRSR602401-1"/>
    </source>
</evidence>
<evidence type="ECO:0000256" key="3">
    <source>
        <dbReference type="ARBA" id="ARBA00005179"/>
    </source>
</evidence>
<evidence type="ECO:0000256" key="6">
    <source>
        <dbReference type="ARBA" id="ARBA00022692"/>
    </source>
</evidence>
<dbReference type="OrthoDB" id="2789670at2759"/>
<evidence type="ECO:0000256" key="5">
    <source>
        <dbReference type="ARBA" id="ARBA00022617"/>
    </source>
</evidence>
<dbReference type="InterPro" id="IPR001128">
    <property type="entry name" value="Cyt_P450"/>
</dbReference>
<keyword evidence="5 13" id="KW-0349">Heme</keyword>
<name>A0A9P3GAC4_9APHY</name>
<dbReference type="PRINTS" id="PR00385">
    <property type="entry name" value="P450"/>
</dbReference>
<evidence type="ECO:0000256" key="14">
    <source>
        <dbReference type="RuleBase" id="RU000461"/>
    </source>
</evidence>
<dbReference type="EMBL" id="BPQB01000020">
    <property type="protein sequence ID" value="GJE91221.1"/>
    <property type="molecule type" value="Genomic_DNA"/>
</dbReference>
<dbReference type="Pfam" id="PF00067">
    <property type="entry name" value="p450"/>
    <property type="match status" value="1"/>
</dbReference>
<evidence type="ECO:0000256" key="4">
    <source>
        <dbReference type="ARBA" id="ARBA00010617"/>
    </source>
</evidence>
<evidence type="ECO:0000256" key="9">
    <source>
        <dbReference type="ARBA" id="ARBA00023002"/>
    </source>
</evidence>
<evidence type="ECO:0000313" key="16">
    <source>
        <dbReference type="Proteomes" id="UP000703269"/>
    </source>
</evidence>
<dbReference type="InterPro" id="IPR017972">
    <property type="entry name" value="Cyt_P450_CS"/>
</dbReference>
<evidence type="ECO:0000256" key="10">
    <source>
        <dbReference type="ARBA" id="ARBA00023004"/>
    </source>
</evidence>
<keyword evidence="10 13" id="KW-0408">Iron</keyword>
<dbReference type="InterPro" id="IPR002401">
    <property type="entry name" value="Cyt_P450_E_grp-I"/>
</dbReference>
<evidence type="ECO:0000256" key="1">
    <source>
        <dbReference type="ARBA" id="ARBA00001971"/>
    </source>
</evidence>
<keyword evidence="8" id="KW-1133">Transmembrane helix</keyword>
<dbReference type="GO" id="GO:0020037">
    <property type="term" value="F:heme binding"/>
    <property type="evidence" value="ECO:0007669"/>
    <property type="project" value="InterPro"/>
</dbReference>
<accession>A0A9P3GAC4</accession>
<dbReference type="AlphaFoldDB" id="A0A9P3GAC4"/>
<dbReference type="CDD" id="cd11065">
    <property type="entry name" value="CYP64-like"/>
    <property type="match status" value="1"/>
</dbReference>